<dbReference type="AlphaFoldDB" id="A0A7R7I1A4"/>
<dbReference type="EMBL" id="AP023355">
    <property type="protein sequence ID" value="BCJ38858.1"/>
    <property type="molecule type" value="Genomic_DNA"/>
</dbReference>
<gene>
    <name evidence="1" type="ORF">Athai_63610</name>
</gene>
<sequence length="159" mass="16955">MVESDNGEDSVRVAESKLTRTKYAAAVGLLRGKRIAGITYYVLMGGDDGREPEQWDFGTWHAATMGVELVADSGERFCAVWGDSFDHYGLELFTGPMTDHVVMLGEPGGVAAISVSRHPQWAGLVGTELTGVDVAWSDDPVSTPSRCGLAPGGHTRGSR</sequence>
<reference evidence="1 2" key="1">
    <citation type="submission" date="2020-08" db="EMBL/GenBank/DDBJ databases">
        <title>Whole genome shotgun sequence of Actinocatenispora thailandica NBRC 105041.</title>
        <authorList>
            <person name="Komaki H."/>
            <person name="Tamura T."/>
        </authorList>
    </citation>
    <scope>NUCLEOTIDE SEQUENCE [LARGE SCALE GENOMIC DNA]</scope>
    <source>
        <strain evidence="1 2">NBRC 105041</strain>
    </source>
</reference>
<organism evidence="1 2">
    <name type="scientific">Actinocatenispora thailandica</name>
    <dbReference type="NCBI Taxonomy" id="227318"/>
    <lineage>
        <taxon>Bacteria</taxon>
        <taxon>Bacillati</taxon>
        <taxon>Actinomycetota</taxon>
        <taxon>Actinomycetes</taxon>
        <taxon>Micromonosporales</taxon>
        <taxon>Micromonosporaceae</taxon>
        <taxon>Actinocatenispora</taxon>
    </lineage>
</organism>
<name>A0A7R7I1A4_9ACTN</name>
<proteinExistence type="predicted"/>
<dbReference type="KEGG" id="atl:Athai_63610"/>
<accession>A0A7R7I1A4</accession>
<dbReference type="RefSeq" id="WP_203964829.1">
    <property type="nucleotide sequence ID" value="NZ_AP023355.1"/>
</dbReference>
<evidence type="ECO:0000313" key="1">
    <source>
        <dbReference type="EMBL" id="BCJ38858.1"/>
    </source>
</evidence>
<dbReference type="Proteomes" id="UP000611640">
    <property type="component" value="Chromosome"/>
</dbReference>
<protein>
    <submittedName>
        <fullName evidence="1">Uncharacterized protein</fullName>
    </submittedName>
</protein>
<keyword evidence="2" id="KW-1185">Reference proteome</keyword>
<evidence type="ECO:0000313" key="2">
    <source>
        <dbReference type="Proteomes" id="UP000611640"/>
    </source>
</evidence>